<name>A0A6P0UHI1_9FLAO</name>
<accession>A0A6P0UHI1</accession>
<dbReference type="InterPro" id="IPR024213">
    <property type="entry name" value="DUF3822"/>
</dbReference>
<reference evidence="1 2" key="1">
    <citation type="submission" date="2020-01" db="EMBL/GenBank/DDBJ databases">
        <title>Leptobacterium flavescens.</title>
        <authorList>
            <person name="Wang G."/>
        </authorList>
    </citation>
    <scope>NUCLEOTIDE SEQUENCE [LARGE SCALE GENOMIC DNA]</scope>
    <source>
        <strain evidence="1 2">KCTC 22160</strain>
    </source>
</reference>
<keyword evidence="2" id="KW-1185">Reference proteome</keyword>
<dbReference type="Proteomes" id="UP000468581">
    <property type="component" value="Unassembled WGS sequence"/>
</dbReference>
<organism evidence="1 2">
    <name type="scientific">Leptobacterium flavescens</name>
    <dbReference type="NCBI Taxonomy" id="472055"/>
    <lineage>
        <taxon>Bacteria</taxon>
        <taxon>Pseudomonadati</taxon>
        <taxon>Bacteroidota</taxon>
        <taxon>Flavobacteriia</taxon>
        <taxon>Flavobacteriales</taxon>
        <taxon>Flavobacteriaceae</taxon>
        <taxon>Leptobacterium</taxon>
    </lineage>
</organism>
<dbReference type="Gene3D" id="3.30.420.260">
    <property type="match status" value="1"/>
</dbReference>
<protein>
    <submittedName>
        <fullName evidence="1">DUF3822 family protein</fullName>
    </submittedName>
</protein>
<dbReference type="CDD" id="cd24013">
    <property type="entry name" value="ASKHA_ATPase_BT3980-like"/>
    <property type="match status" value="1"/>
</dbReference>
<sequence>MTQKRIDNIPNLKNKELSIQVSLSGLSFCVLNRFDNAIESVGYFEFENVTNPEQLLPEIESLFDNSDLFLNPRKVTVFYVNELSAFVPGSLFSEENMSDYLKFNVKILENDYLTHDEIRNGDLVNVYVPYTNINNFFFDLFGEFEFKHYSTILMETLLNNSPKTEEAVMYVHTEKEHFEIVVLKNRKLLFYNSFQYETKEDFLYYILFTAEQLDMNPENFELRFLGNIKEGDPCYDIAYNYVRNVSVDSSFASYDLPEENTVGDHSLFLLQNSF</sequence>
<dbReference type="AlphaFoldDB" id="A0A6P0UHI1"/>
<dbReference type="Pfam" id="PF12864">
    <property type="entry name" value="DUF3822"/>
    <property type="match status" value="1"/>
</dbReference>
<dbReference type="RefSeq" id="WP_163604949.1">
    <property type="nucleotide sequence ID" value="NZ_JAABOO010000001.1"/>
</dbReference>
<gene>
    <name evidence="1" type="ORF">GWK08_00520</name>
</gene>
<proteinExistence type="predicted"/>
<evidence type="ECO:0000313" key="1">
    <source>
        <dbReference type="EMBL" id="NER11910.1"/>
    </source>
</evidence>
<evidence type="ECO:0000313" key="2">
    <source>
        <dbReference type="Proteomes" id="UP000468581"/>
    </source>
</evidence>
<comment type="caution">
    <text evidence="1">The sequence shown here is derived from an EMBL/GenBank/DDBJ whole genome shotgun (WGS) entry which is preliminary data.</text>
</comment>
<dbReference type="Gene3D" id="3.30.420.250">
    <property type="match status" value="1"/>
</dbReference>
<dbReference type="EMBL" id="JAABOO010000001">
    <property type="protein sequence ID" value="NER11910.1"/>
    <property type="molecule type" value="Genomic_DNA"/>
</dbReference>